<gene>
    <name evidence="13" type="ORF">J7I43_11585</name>
</gene>
<evidence type="ECO:0000256" key="3">
    <source>
        <dbReference type="ARBA" id="ARBA00022519"/>
    </source>
</evidence>
<evidence type="ECO:0000313" key="14">
    <source>
        <dbReference type="Proteomes" id="UP000679126"/>
    </source>
</evidence>
<protein>
    <recommendedName>
        <fullName evidence="9">Periplasmic chaperone PpiD</fullName>
    </recommendedName>
    <alternativeName>
        <fullName evidence="10">Periplasmic folding chaperone</fullName>
    </alternativeName>
</protein>
<accession>A0ABS3YEY8</accession>
<dbReference type="SUPFAM" id="SSF109998">
    <property type="entry name" value="Triger factor/SurA peptide-binding domain-like"/>
    <property type="match status" value="1"/>
</dbReference>
<evidence type="ECO:0000256" key="9">
    <source>
        <dbReference type="ARBA" id="ARBA00040743"/>
    </source>
</evidence>
<proteinExistence type="inferred from homology"/>
<evidence type="ECO:0000256" key="5">
    <source>
        <dbReference type="ARBA" id="ARBA00022989"/>
    </source>
</evidence>
<organism evidence="13 14">
    <name type="scientific">Chitinophaga chungangae</name>
    <dbReference type="NCBI Taxonomy" id="2821488"/>
    <lineage>
        <taxon>Bacteria</taxon>
        <taxon>Pseudomonadati</taxon>
        <taxon>Bacteroidota</taxon>
        <taxon>Chitinophagia</taxon>
        <taxon>Chitinophagales</taxon>
        <taxon>Chitinophagaceae</taxon>
        <taxon>Chitinophaga</taxon>
    </lineage>
</organism>
<evidence type="ECO:0000256" key="7">
    <source>
        <dbReference type="ARBA" id="ARBA00023186"/>
    </source>
</evidence>
<dbReference type="Pfam" id="PF13623">
    <property type="entry name" value="SurA_N_2"/>
    <property type="match status" value="1"/>
</dbReference>
<dbReference type="Proteomes" id="UP000679126">
    <property type="component" value="Unassembled WGS sequence"/>
</dbReference>
<dbReference type="EMBL" id="JAGHKP010000002">
    <property type="protein sequence ID" value="MBO9152858.1"/>
    <property type="molecule type" value="Genomic_DNA"/>
</dbReference>
<dbReference type="InterPro" id="IPR046357">
    <property type="entry name" value="PPIase_dom_sf"/>
</dbReference>
<evidence type="ECO:0000256" key="10">
    <source>
        <dbReference type="ARBA" id="ARBA00042775"/>
    </source>
</evidence>
<feature type="domain" description="PpiC" evidence="12">
    <location>
        <begin position="331"/>
        <end position="433"/>
    </location>
</feature>
<dbReference type="InterPro" id="IPR027304">
    <property type="entry name" value="Trigger_fact/SurA_dom_sf"/>
</dbReference>
<evidence type="ECO:0000259" key="12">
    <source>
        <dbReference type="PROSITE" id="PS50198"/>
    </source>
</evidence>
<keyword evidence="14" id="KW-1185">Reference proteome</keyword>
<dbReference type="InterPro" id="IPR000297">
    <property type="entry name" value="PPIase_PpiC"/>
</dbReference>
<comment type="caution">
    <text evidence="13">The sequence shown here is derived from an EMBL/GenBank/DDBJ whole genome shotgun (WGS) entry which is preliminary data.</text>
</comment>
<evidence type="ECO:0000256" key="6">
    <source>
        <dbReference type="ARBA" id="ARBA00023136"/>
    </source>
</evidence>
<keyword evidence="7" id="KW-0143">Chaperone</keyword>
<evidence type="ECO:0000256" key="2">
    <source>
        <dbReference type="ARBA" id="ARBA00022475"/>
    </source>
</evidence>
<keyword evidence="6" id="KW-0472">Membrane</keyword>
<keyword evidence="3" id="KW-0997">Cell inner membrane</keyword>
<evidence type="ECO:0000313" key="13">
    <source>
        <dbReference type="EMBL" id="MBO9152858.1"/>
    </source>
</evidence>
<dbReference type="PANTHER" id="PTHR47529">
    <property type="entry name" value="PEPTIDYL-PROLYL CIS-TRANS ISOMERASE D"/>
    <property type="match status" value="1"/>
</dbReference>
<keyword evidence="4" id="KW-0812">Transmembrane</keyword>
<keyword evidence="11" id="KW-0413">Isomerase</keyword>
<dbReference type="Pfam" id="PF13616">
    <property type="entry name" value="Rotamase_3"/>
    <property type="match status" value="1"/>
</dbReference>
<sequence>MIIVLICVAIVSFLLQDVFFGRNSMFGQSNVVGKVNGVELETAEYQNRIENAQRIAQQNMGGLSLGDEDIQRIREQAWDGFLQEQIMSGQFEKLGIEVTETELVDIVRSKTPHPVMMRYFVNPETGQYDPTLIDRVRENARQDQTGQMTAQLEMLDRELHDYQARNKYITLINQAINYPKWMADMQQADNAKTATISYVHVPYVTIADSTVKVTDAELNKYIQDHKASFQVEESRRIEYLSFDVIPSAADTAAALADLVKLKEELDTTSDPASFTKLNSELGFDDIFLSRNAIQVPEKDSIVDLPVGGMYGPYRDGNAIVFAKMLARKIQADTLKFSHIFIPLQSANGDSIAKKTADSLEAVIRGGGDIAALATVFSQDPYSKQNGGEYTLAGLARVPNEFAPVKEAAYEGSVGQVKVIKLPNLGYSVMKITAQINPGPAVKVAYLAKRVDASSATSTEALSAANEFASKNRDRKSFDKSIQEQGLNKRLANNIRPMDYVLPGLGSARDIVSWAYDADVNDISPVFTLEDKFVIAVMTGAREEGTAPLEDVRPQVEAEVRKNKKADQIIAKMNNPATIEAAATATNQPVLTADGVSFASPFVAALGPEPRIAGAAFNKAWGTAKSSSPIQGLSGVYVIKVNNYVDAEQPAAYDYATQRLAQERDTRQMVDQLLFPLILKKKSNIKDNRAEIYRGN</sequence>
<evidence type="ECO:0000256" key="8">
    <source>
        <dbReference type="ARBA" id="ARBA00038408"/>
    </source>
</evidence>
<keyword evidence="2" id="KW-1003">Cell membrane</keyword>
<dbReference type="PANTHER" id="PTHR47529:SF1">
    <property type="entry name" value="PERIPLASMIC CHAPERONE PPID"/>
    <property type="match status" value="1"/>
</dbReference>
<evidence type="ECO:0000256" key="4">
    <source>
        <dbReference type="ARBA" id="ARBA00022692"/>
    </source>
</evidence>
<dbReference type="Gene3D" id="3.10.50.40">
    <property type="match status" value="1"/>
</dbReference>
<keyword evidence="5" id="KW-1133">Transmembrane helix</keyword>
<name>A0ABS3YEY8_9BACT</name>
<keyword evidence="11" id="KW-0697">Rotamase</keyword>
<comment type="subcellular location">
    <subcellularLocation>
        <location evidence="1">Cell inner membrane</location>
        <topology evidence="1">Single-pass type II membrane protein</topology>
        <orientation evidence="1">Periplasmic side</orientation>
    </subcellularLocation>
</comment>
<dbReference type="InterPro" id="IPR052029">
    <property type="entry name" value="PpiD_chaperone"/>
</dbReference>
<comment type="similarity">
    <text evidence="8">Belongs to the PpiD chaperone family.</text>
</comment>
<evidence type="ECO:0000256" key="11">
    <source>
        <dbReference type="PROSITE-ProRule" id="PRU00278"/>
    </source>
</evidence>
<dbReference type="SUPFAM" id="SSF54534">
    <property type="entry name" value="FKBP-like"/>
    <property type="match status" value="1"/>
</dbReference>
<dbReference type="PROSITE" id="PS50198">
    <property type="entry name" value="PPIC_PPIASE_2"/>
    <property type="match status" value="1"/>
</dbReference>
<reference evidence="14" key="1">
    <citation type="submission" date="2021-03" db="EMBL/GenBank/DDBJ databases">
        <title>Assistant Professor.</title>
        <authorList>
            <person name="Huq M.A."/>
        </authorList>
    </citation>
    <scope>NUCLEOTIDE SEQUENCE [LARGE SCALE GENOMIC DNA]</scope>
    <source>
        <strain evidence="14">MAH-28</strain>
    </source>
</reference>
<evidence type="ECO:0000256" key="1">
    <source>
        <dbReference type="ARBA" id="ARBA00004382"/>
    </source>
</evidence>